<proteinExistence type="predicted"/>
<reference evidence="1 2" key="1">
    <citation type="submission" date="2019-05" db="EMBL/GenBank/DDBJ databases">
        <title>Another draft genome of Portunus trituberculatus and its Hox gene families provides insights of decapod evolution.</title>
        <authorList>
            <person name="Jeong J.-H."/>
            <person name="Song I."/>
            <person name="Kim S."/>
            <person name="Choi T."/>
            <person name="Kim D."/>
            <person name="Ryu S."/>
            <person name="Kim W."/>
        </authorList>
    </citation>
    <scope>NUCLEOTIDE SEQUENCE [LARGE SCALE GENOMIC DNA]</scope>
    <source>
        <tissue evidence="1">Muscle</tissue>
    </source>
</reference>
<comment type="caution">
    <text evidence="1">The sequence shown here is derived from an EMBL/GenBank/DDBJ whole genome shotgun (WGS) entry which is preliminary data.</text>
</comment>
<protein>
    <submittedName>
        <fullName evidence="1">Uncharacterized protein</fullName>
    </submittedName>
</protein>
<organism evidence="1 2">
    <name type="scientific">Portunus trituberculatus</name>
    <name type="common">Swimming crab</name>
    <name type="synonym">Neptunus trituberculatus</name>
    <dbReference type="NCBI Taxonomy" id="210409"/>
    <lineage>
        <taxon>Eukaryota</taxon>
        <taxon>Metazoa</taxon>
        <taxon>Ecdysozoa</taxon>
        <taxon>Arthropoda</taxon>
        <taxon>Crustacea</taxon>
        <taxon>Multicrustacea</taxon>
        <taxon>Malacostraca</taxon>
        <taxon>Eumalacostraca</taxon>
        <taxon>Eucarida</taxon>
        <taxon>Decapoda</taxon>
        <taxon>Pleocyemata</taxon>
        <taxon>Brachyura</taxon>
        <taxon>Eubrachyura</taxon>
        <taxon>Portunoidea</taxon>
        <taxon>Portunidae</taxon>
        <taxon>Portuninae</taxon>
        <taxon>Portunus</taxon>
    </lineage>
</organism>
<dbReference type="Proteomes" id="UP000324222">
    <property type="component" value="Unassembled WGS sequence"/>
</dbReference>
<accession>A0A5B7H3H8</accession>
<sequence length="71" mass="8189">MHLQDMWFLGRQWQSRGLELPSVQFATPRSTPATPAIMPCPEEDMQKKNRFIKYEADCSARDVDIPSLPPQ</sequence>
<evidence type="ECO:0000313" key="2">
    <source>
        <dbReference type="Proteomes" id="UP000324222"/>
    </source>
</evidence>
<name>A0A5B7H3H8_PORTR</name>
<evidence type="ECO:0000313" key="1">
    <source>
        <dbReference type="EMBL" id="MPC63897.1"/>
    </source>
</evidence>
<keyword evidence="2" id="KW-1185">Reference proteome</keyword>
<gene>
    <name evidence="1" type="ORF">E2C01_058005</name>
</gene>
<dbReference type="AlphaFoldDB" id="A0A5B7H3H8"/>
<dbReference type="EMBL" id="VSRR010021394">
    <property type="protein sequence ID" value="MPC63897.1"/>
    <property type="molecule type" value="Genomic_DNA"/>
</dbReference>